<evidence type="ECO:0000313" key="3">
    <source>
        <dbReference type="Proteomes" id="UP000823775"/>
    </source>
</evidence>
<feature type="region of interest" description="Disordered" evidence="1">
    <location>
        <begin position="101"/>
        <end position="151"/>
    </location>
</feature>
<gene>
    <name evidence="2" type="ORF">HAX54_044723</name>
</gene>
<evidence type="ECO:0000313" key="2">
    <source>
        <dbReference type="EMBL" id="MCE3049374.1"/>
    </source>
</evidence>
<comment type="caution">
    <text evidence="2">The sequence shown here is derived from an EMBL/GenBank/DDBJ whole genome shotgun (WGS) entry which is preliminary data.</text>
</comment>
<reference evidence="2 3" key="1">
    <citation type="journal article" date="2021" name="BMC Genomics">
        <title>Datura genome reveals duplications of psychoactive alkaloid biosynthetic genes and high mutation rate following tissue culture.</title>
        <authorList>
            <person name="Rajewski A."/>
            <person name="Carter-House D."/>
            <person name="Stajich J."/>
            <person name="Litt A."/>
        </authorList>
    </citation>
    <scope>NUCLEOTIDE SEQUENCE [LARGE SCALE GENOMIC DNA]</scope>
    <source>
        <strain evidence="2">AR-01</strain>
    </source>
</reference>
<dbReference type="Proteomes" id="UP000823775">
    <property type="component" value="Unassembled WGS sequence"/>
</dbReference>
<accession>A0ABS8WGQ4</accession>
<sequence length="151" mass="16309">MSGSGYHTGTVHGFLESPAIHDWKGRNKTLWHVCTMIFCVSVYSDVTDACDRHITDGIIMIEISIGVARSKVAGEVELLPREVPLLRDRDNGEVTAVVRPKQCAASDNGNDDRGGTMRATGGLEGAPVGIEGGESPKRVTEMREKREMGGK</sequence>
<dbReference type="EMBL" id="JACEIK010006852">
    <property type="protein sequence ID" value="MCE3049374.1"/>
    <property type="molecule type" value="Genomic_DNA"/>
</dbReference>
<name>A0ABS8WGQ4_DATST</name>
<protein>
    <submittedName>
        <fullName evidence="2">Uncharacterized protein</fullName>
    </submittedName>
</protein>
<evidence type="ECO:0000256" key="1">
    <source>
        <dbReference type="SAM" id="MobiDB-lite"/>
    </source>
</evidence>
<organism evidence="2 3">
    <name type="scientific">Datura stramonium</name>
    <name type="common">Jimsonweed</name>
    <name type="synonym">Common thornapple</name>
    <dbReference type="NCBI Taxonomy" id="4076"/>
    <lineage>
        <taxon>Eukaryota</taxon>
        <taxon>Viridiplantae</taxon>
        <taxon>Streptophyta</taxon>
        <taxon>Embryophyta</taxon>
        <taxon>Tracheophyta</taxon>
        <taxon>Spermatophyta</taxon>
        <taxon>Magnoliopsida</taxon>
        <taxon>eudicotyledons</taxon>
        <taxon>Gunneridae</taxon>
        <taxon>Pentapetalae</taxon>
        <taxon>asterids</taxon>
        <taxon>lamiids</taxon>
        <taxon>Solanales</taxon>
        <taxon>Solanaceae</taxon>
        <taxon>Solanoideae</taxon>
        <taxon>Datureae</taxon>
        <taxon>Datura</taxon>
    </lineage>
</organism>
<keyword evidence="3" id="KW-1185">Reference proteome</keyword>
<feature type="compositionally biased region" description="Basic and acidic residues" evidence="1">
    <location>
        <begin position="134"/>
        <end position="151"/>
    </location>
</feature>
<proteinExistence type="predicted"/>